<dbReference type="PANTHER" id="PTHR46417:SF1">
    <property type="entry name" value="TRNA (GUANINE-N(1)-)-METHYLTRANSFERASE"/>
    <property type="match status" value="1"/>
</dbReference>
<dbReference type="FunFam" id="3.40.1280.10:FF:000001">
    <property type="entry name" value="tRNA (guanine-N(1)-)-methyltransferase"/>
    <property type="match status" value="1"/>
</dbReference>
<dbReference type="eggNOG" id="COG0336">
    <property type="taxonomic scope" value="Bacteria"/>
</dbReference>
<evidence type="ECO:0000256" key="15">
    <source>
        <dbReference type="HAMAP-Rule" id="MF_00605"/>
    </source>
</evidence>
<keyword evidence="20" id="KW-1185">Reference proteome</keyword>
<dbReference type="InterPro" id="IPR029028">
    <property type="entry name" value="Alpha/beta_knot_MTases"/>
</dbReference>
<organism evidence="19 20">
    <name type="scientific">Desulfocurvibacter africanus subsp. africanus str. Walvis Bay</name>
    <dbReference type="NCBI Taxonomy" id="690850"/>
    <lineage>
        <taxon>Bacteria</taxon>
        <taxon>Pseudomonadati</taxon>
        <taxon>Thermodesulfobacteriota</taxon>
        <taxon>Desulfovibrionia</taxon>
        <taxon>Desulfovibrionales</taxon>
        <taxon>Desulfovibrionaceae</taxon>
        <taxon>Desulfocurvibacter</taxon>
    </lineage>
</organism>
<dbReference type="CDD" id="cd18080">
    <property type="entry name" value="TrmD-like"/>
    <property type="match status" value="1"/>
</dbReference>
<dbReference type="SUPFAM" id="SSF75217">
    <property type="entry name" value="alpha/beta knot"/>
    <property type="match status" value="1"/>
</dbReference>
<dbReference type="STRING" id="690850.Desaf_0505"/>
<evidence type="ECO:0000256" key="4">
    <source>
        <dbReference type="ARBA" id="ARBA00011738"/>
    </source>
</evidence>
<dbReference type="Gene3D" id="1.10.1270.20">
    <property type="entry name" value="tRNA(m1g37)methyltransferase, domain 2"/>
    <property type="match status" value="1"/>
</dbReference>
<dbReference type="KEGG" id="daf:Desaf_0505"/>
<sequence>MHFTVITLFPEFFDSPLTTALMGKAREQGIVSFSLVNPRDFATDRHRTVDDRPYGGGPGMVMMLAPLERAMESVQSSGGTGRVLMLSPRGRPLNQALARELAGEERLTLLCGRYEGIDARLAELHPIEEVSIGDYVLSGGEAGAVCLLEAVARLLPGFMGHEGSGEEESFSAGLLEYPHYTRPEEYKGLRVPEILLSGDHARIAAWRRQQSLETTLAVRPELLAETPLDGEDVAYLRGKPRQRLGRGLYVALVHYPVLDKSGRITAVSLTNLDVHDISRVSRTYGAAGLYLVTPLRDQQEMAESVLGHWVGGPGGRSNPDRQEALRLACVRESLEASVADIEIRTGRKPRVVATSAALPRKGKGRQKLARAQQLAAGDVRRWLAEGPVLLIFGTSHGLAPQVLSEADGMLRPIRCLDEYNHLPVRSAVAICLDRLLADYW</sequence>
<dbReference type="HAMAP" id="MF_00605">
    <property type="entry name" value="TrmD"/>
    <property type="match status" value="1"/>
</dbReference>
<dbReference type="CDD" id="cd18085">
    <property type="entry name" value="TM1570-like"/>
    <property type="match status" value="1"/>
</dbReference>
<evidence type="ECO:0000256" key="11">
    <source>
        <dbReference type="ARBA" id="ARBA00022694"/>
    </source>
</evidence>
<gene>
    <name evidence="15" type="primary">trmD</name>
    <name evidence="19" type="ORF">Desaf_0505</name>
</gene>
<comment type="catalytic activity">
    <reaction evidence="14 15 16">
        <text>guanosine(37) in tRNA + S-adenosyl-L-methionine = N(1)-methylguanosine(37) in tRNA + S-adenosyl-L-homocysteine + H(+)</text>
        <dbReference type="Rhea" id="RHEA:36899"/>
        <dbReference type="Rhea" id="RHEA-COMP:10145"/>
        <dbReference type="Rhea" id="RHEA-COMP:10147"/>
        <dbReference type="ChEBI" id="CHEBI:15378"/>
        <dbReference type="ChEBI" id="CHEBI:57856"/>
        <dbReference type="ChEBI" id="CHEBI:59789"/>
        <dbReference type="ChEBI" id="CHEBI:73542"/>
        <dbReference type="ChEBI" id="CHEBI:74269"/>
        <dbReference type="EC" id="2.1.1.228"/>
    </reaction>
</comment>
<keyword evidence="7 15" id="KW-0963">Cytoplasm</keyword>
<name>F3YUH6_DESAF</name>
<dbReference type="HOGENOM" id="CLU_047363_2_0_7"/>
<dbReference type="NCBIfam" id="NF000648">
    <property type="entry name" value="PRK00026.1"/>
    <property type="match status" value="1"/>
</dbReference>
<evidence type="ECO:0000259" key="17">
    <source>
        <dbReference type="Pfam" id="PF01746"/>
    </source>
</evidence>
<evidence type="ECO:0000256" key="12">
    <source>
        <dbReference type="ARBA" id="ARBA00029736"/>
    </source>
</evidence>
<dbReference type="EMBL" id="CP003221">
    <property type="protein sequence ID" value="EGJ48858.1"/>
    <property type="molecule type" value="Genomic_DNA"/>
</dbReference>
<evidence type="ECO:0000259" key="18">
    <source>
        <dbReference type="Pfam" id="PF09936"/>
    </source>
</evidence>
<dbReference type="GO" id="GO:0005829">
    <property type="term" value="C:cytosol"/>
    <property type="evidence" value="ECO:0007669"/>
    <property type="project" value="TreeGrafter"/>
</dbReference>
<dbReference type="RefSeq" id="WP_014258703.1">
    <property type="nucleotide sequence ID" value="NC_016629.1"/>
</dbReference>
<evidence type="ECO:0000313" key="20">
    <source>
        <dbReference type="Proteomes" id="UP000007844"/>
    </source>
</evidence>
<evidence type="ECO:0000256" key="8">
    <source>
        <dbReference type="ARBA" id="ARBA00022603"/>
    </source>
</evidence>
<dbReference type="Pfam" id="PF01746">
    <property type="entry name" value="tRNA_m1G_MT"/>
    <property type="match status" value="1"/>
</dbReference>
<dbReference type="AlphaFoldDB" id="F3YUH6"/>
<feature type="domain" description="tRNA methyltransferase TRMD/TRM10-type" evidence="17">
    <location>
        <begin position="1"/>
        <end position="224"/>
    </location>
</feature>
<feature type="binding site" evidence="15">
    <location>
        <position position="112"/>
    </location>
    <ligand>
        <name>S-adenosyl-L-methionine</name>
        <dbReference type="ChEBI" id="CHEBI:59789"/>
    </ligand>
</feature>
<keyword evidence="8 15" id="KW-0489">Methyltransferase</keyword>
<evidence type="ECO:0000256" key="5">
    <source>
        <dbReference type="ARBA" id="ARBA00012807"/>
    </source>
</evidence>
<dbReference type="Gene3D" id="3.40.1280.10">
    <property type="match status" value="2"/>
</dbReference>
<comment type="subunit">
    <text evidence="4 15 16">Homodimer.</text>
</comment>
<dbReference type="NCBIfam" id="TIGR00088">
    <property type="entry name" value="trmD"/>
    <property type="match status" value="1"/>
</dbReference>
<accession>F3YUH6</accession>
<comment type="subcellular location">
    <subcellularLocation>
        <location evidence="2 15 16">Cytoplasm</location>
    </subcellularLocation>
</comment>
<dbReference type="PANTHER" id="PTHR46417">
    <property type="entry name" value="TRNA (GUANINE-N(1)-)-METHYLTRANSFERASE"/>
    <property type="match status" value="1"/>
</dbReference>
<comment type="function">
    <text evidence="1 15 16">Specifically methylates guanosine-37 in various tRNAs.</text>
</comment>
<keyword evidence="9 15" id="KW-0808">Transferase</keyword>
<dbReference type="InterPro" id="IPR029026">
    <property type="entry name" value="tRNA_m1G_MTases_N"/>
</dbReference>
<keyword evidence="11 15" id="KW-0819">tRNA processing</keyword>
<evidence type="ECO:0000256" key="10">
    <source>
        <dbReference type="ARBA" id="ARBA00022691"/>
    </source>
</evidence>
<dbReference type="Proteomes" id="UP000007844">
    <property type="component" value="Chromosome"/>
</dbReference>
<dbReference type="InterPro" id="IPR023148">
    <property type="entry name" value="tRNA_m1G_MeTrfase_C_sf"/>
</dbReference>
<evidence type="ECO:0000256" key="2">
    <source>
        <dbReference type="ARBA" id="ARBA00004496"/>
    </source>
</evidence>
<comment type="similarity">
    <text evidence="3 15 16">Belongs to the RNA methyltransferase TrmD family.</text>
</comment>
<evidence type="ECO:0000256" key="14">
    <source>
        <dbReference type="ARBA" id="ARBA00047783"/>
    </source>
</evidence>
<dbReference type="InterPro" id="IPR002649">
    <property type="entry name" value="tRNA_m1G_MeTrfase_TrmD"/>
</dbReference>
<evidence type="ECO:0000256" key="13">
    <source>
        <dbReference type="ARBA" id="ARBA00033392"/>
    </source>
</evidence>
<evidence type="ECO:0000256" key="7">
    <source>
        <dbReference type="ARBA" id="ARBA00022490"/>
    </source>
</evidence>
<dbReference type="InterPro" id="IPR019230">
    <property type="entry name" value="RNA_MeTrfase_C_dom"/>
</dbReference>
<evidence type="ECO:0000256" key="3">
    <source>
        <dbReference type="ARBA" id="ARBA00007630"/>
    </source>
</evidence>
<evidence type="ECO:0000256" key="6">
    <source>
        <dbReference type="ARBA" id="ARBA00014679"/>
    </source>
</evidence>
<feature type="domain" description="tRNA (guanine-N(1)-)-methyltransferase C-terminal" evidence="18">
    <location>
        <begin position="248"/>
        <end position="436"/>
    </location>
</feature>
<evidence type="ECO:0000256" key="9">
    <source>
        <dbReference type="ARBA" id="ARBA00022679"/>
    </source>
</evidence>
<evidence type="ECO:0000256" key="1">
    <source>
        <dbReference type="ARBA" id="ARBA00002634"/>
    </source>
</evidence>
<evidence type="ECO:0000256" key="16">
    <source>
        <dbReference type="RuleBase" id="RU003464"/>
    </source>
</evidence>
<dbReference type="Pfam" id="PF09936">
    <property type="entry name" value="Methyltrn_RNA_4"/>
    <property type="match status" value="1"/>
</dbReference>
<proteinExistence type="inferred from homology"/>
<dbReference type="EC" id="2.1.1.228" evidence="5 15"/>
<dbReference type="GO" id="GO:0002939">
    <property type="term" value="P:tRNA N1-guanine methylation"/>
    <property type="evidence" value="ECO:0007669"/>
    <property type="project" value="TreeGrafter"/>
</dbReference>
<dbReference type="GO" id="GO:0052906">
    <property type="term" value="F:tRNA (guanine(37)-N1)-methyltransferase activity"/>
    <property type="evidence" value="ECO:0007669"/>
    <property type="project" value="UniProtKB-UniRule"/>
</dbReference>
<keyword evidence="10 15" id="KW-0949">S-adenosyl-L-methionine</keyword>
<reference evidence="19 20" key="1">
    <citation type="journal article" date="2011" name="J. Bacteriol.">
        <title>Genome sequence of the mercury-methylating and pleomorphic Desulfovibrio africanus Strain Walvis Bay.</title>
        <authorList>
            <person name="Brown S.D."/>
            <person name="Wall J.D."/>
            <person name="Kucken A.M."/>
            <person name="Gilmour C.C."/>
            <person name="Podar M."/>
            <person name="Brandt C.C."/>
            <person name="Teshima H."/>
            <person name="Detter J.C."/>
            <person name="Han C.S."/>
            <person name="Land M.L."/>
            <person name="Lucas S."/>
            <person name="Han J."/>
            <person name="Pennacchio L."/>
            <person name="Nolan M."/>
            <person name="Pitluck S."/>
            <person name="Woyke T."/>
            <person name="Goodwin L."/>
            <person name="Palumbo A.V."/>
            <person name="Elias D.A."/>
        </authorList>
    </citation>
    <scope>NUCLEOTIDE SEQUENCE [LARGE SCALE GENOMIC DNA]</scope>
    <source>
        <strain evidence="19 20">Walvis Bay</strain>
    </source>
</reference>
<evidence type="ECO:0000313" key="19">
    <source>
        <dbReference type="EMBL" id="EGJ48858.1"/>
    </source>
</evidence>
<dbReference type="InterPro" id="IPR016009">
    <property type="entry name" value="tRNA_MeTrfase_TRMD/TRM10"/>
</dbReference>
<feature type="binding site" evidence="15">
    <location>
        <begin position="132"/>
        <end position="137"/>
    </location>
    <ligand>
        <name>S-adenosyl-L-methionine</name>
        <dbReference type="ChEBI" id="CHEBI:59789"/>
    </ligand>
</feature>
<dbReference type="FunFam" id="1.10.1270.20:FF:000001">
    <property type="entry name" value="tRNA (guanine-N(1)-)-methyltransferase"/>
    <property type="match status" value="1"/>
</dbReference>
<protein>
    <recommendedName>
        <fullName evidence="6 15">tRNA (guanine-N(1)-)-methyltransferase</fullName>
        <ecNumber evidence="5 15">2.1.1.228</ecNumber>
    </recommendedName>
    <alternativeName>
        <fullName evidence="12 15">M1G-methyltransferase</fullName>
    </alternativeName>
    <alternativeName>
        <fullName evidence="13 15">tRNA [GM37] methyltransferase</fullName>
    </alternativeName>
</protein>